<keyword evidence="6 9" id="KW-0418">Kinase</keyword>
<dbReference type="GO" id="GO:0005524">
    <property type="term" value="F:ATP binding"/>
    <property type="evidence" value="ECO:0007669"/>
    <property type="project" value="UniProtKB-UniRule"/>
</dbReference>
<dbReference type="GO" id="GO:0050515">
    <property type="term" value="F:4-(cytidine 5'-diphospho)-2-C-methyl-D-erythritol kinase activity"/>
    <property type="evidence" value="ECO:0007669"/>
    <property type="project" value="UniProtKB-UniRule"/>
</dbReference>
<dbReference type="SUPFAM" id="SSF55060">
    <property type="entry name" value="GHMP Kinase, C-terminal domain"/>
    <property type="match status" value="1"/>
</dbReference>
<dbReference type="PIRSF" id="PIRSF010376">
    <property type="entry name" value="IspE"/>
    <property type="match status" value="1"/>
</dbReference>
<feature type="domain" description="GHMP kinase C-terminal" evidence="11">
    <location>
        <begin position="220"/>
        <end position="290"/>
    </location>
</feature>
<dbReference type="InterPro" id="IPR014721">
    <property type="entry name" value="Ribsml_uS5_D2-typ_fold_subgr"/>
</dbReference>
<reference evidence="12" key="1">
    <citation type="submission" date="2020-11" db="EMBL/GenBank/DDBJ databases">
        <title>Nocardioides sp. nov., isolated from Soil of Cynanchum wilfordii Hemsley rhizosphere.</title>
        <authorList>
            <person name="Lee J.-S."/>
            <person name="Suh M.K."/>
            <person name="Kim J.-S."/>
        </authorList>
    </citation>
    <scope>NUCLEOTIDE SEQUENCE</scope>
    <source>
        <strain evidence="12">KCTC 19275</strain>
    </source>
</reference>
<keyword evidence="13" id="KW-1185">Reference proteome</keyword>
<organism evidence="12 13">
    <name type="scientific">Nocardioides islandensis</name>
    <dbReference type="NCBI Taxonomy" id="433663"/>
    <lineage>
        <taxon>Bacteria</taxon>
        <taxon>Bacillati</taxon>
        <taxon>Actinomycetota</taxon>
        <taxon>Actinomycetes</taxon>
        <taxon>Propionibacteriales</taxon>
        <taxon>Nocardioidaceae</taxon>
        <taxon>Nocardioides</taxon>
    </lineage>
</organism>
<comment type="catalytic activity">
    <reaction evidence="9">
        <text>4-CDP-2-C-methyl-D-erythritol + ATP = 4-CDP-2-C-methyl-D-erythritol 2-phosphate + ADP + H(+)</text>
        <dbReference type="Rhea" id="RHEA:18437"/>
        <dbReference type="ChEBI" id="CHEBI:15378"/>
        <dbReference type="ChEBI" id="CHEBI:30616"/>
        <dbReference type="ChEBI" id="CHEBI:57823"/>
        <dbReference type="ChEBI" id="CHEBI:57919"/>
        <dbReference type="ChEBI" id="CHEBI:456216"/>
        <dbReference type="EC" id="2.7.1.148"/>
    </reaction>
</comment>
<comment type="caution">
    <text evidence="12">The sequence shown here is derived from an EMBL/GenBank/DDBJ whole genome shotgun (WGS) entry which is preliminary data.</text>
</comment>
<comment type="function">
    <text evidence="9">Catalyzes the phosphorylation of the position 2 hydroxy group of 4-diphosphocytidyl-2C-methyl-D-erythritol.</text>
</comment>
<dbReference type="InterPro" id="IPR006204">
    <property type="entry name" value="GHMP_kinase_N_dom"/>
</dbReference>
<feature type="active site" evidence="9">
    <location>
        <position position="20"/>
    </location>
</feature>
<dbReference type="Pfam" id="PF08544">
    <property type="entry name" value="GHMP_kinases_C"/>
    <property type="match status" value="1"/>
</dbReference>
<dbReference type="InterPro" id="IPR036554">
    <property type="entry name" value="GHMP_kinase_C_sf"/>
</dbReference>
<dbReference type="EC" id="2.7.1.148" evidence="2 9"/>
<accession>A0A930VFC3</accession>
<dbReference type="SUPFAM" id="SSF54211">
    <property type="entry name" value="Ribosomal protein S5 domain 2-like"/>
    <property type="match status" value="1"/>
</dbReference>
<dbReference type="InterPro" id="IPR013750">
    <property type="entry name" value="GHMP_kinase_C_dom"/>
</dbReference>
<evidence type="ECO:0000256" key="8">
    <source>
        <dbReference type="ARBA" id="ARBA00032554"/>
    </source>
</evidence>
<comment type="similarity">
    <text evidence="1 9">Belongs to the GHMP kinase family. IspE subfamily.</text>
</comment>
<dbReference type="InterPro" id="IPR020568">
    <property type="entry name" value="Ribosomal_Su5_D2-typ_SF"/>
</dbReference>
<dbReference type="GO" id="GO:0016114">
    <property type="term" value="P:terpenoid biosynthetic process"/>
    <property type="evidence" value="ECO:0007669"/>
    <property type="project" value="UniProtKB-UniRule"/>
</dbReference>
<evidence type="ECO:0000256" key="4">
    <source>
        <dbReference type="ARBA" id="ARBA00022679"/>
    </source>
</evidence>
<protein>
    <recommendedName>
        <fullName evidence="3 9">4-diphosphocytidyl-2-C-methyl-D-erythritol kinase</fullName>
        <shortName evidence="9">CMK</shortName>
        <ecNumber evidence="2 9">2.7.1.148</ecNumber>
    </recommendedName>
    <alternativeName>
        <fullName evidence="8 9">4-(cytidine-5'-diphospho)-2-C-methyl-D-erythritol kinase</fullName>
    </alternativeName>
</protein>
<evidence type="ECO:0000313" key="13">
    <source>
        <dbReference type="Proteomes" id="UP000640489"/>
    </source>
</evidence>
<dbReference type="HAMAP" id="MF_00061">
    <property type="entry name" value="IspE"/>
    <property type="match status" value="1"/>
</dbReference>
<dbReference type="Proteomes" id="UP000640489">
    <property type="component" value="Unassembled WGS sequence"/>
</dbReference>
<dbReference type="Pfam" id="PF00288">
    <property type="entry name" value="GHMP_kinases_N"/>
    <property type="match status" value="1"/>
</dbReference>
<gene>
    <name evidence="9" type="primary">ispE</name>
    <name evidence="12" type="ORF">ISU07_10465</name>
</gene>
<evidence type="ECO:0000256" key="7">
    <source>
        <dbReference type="ARBA" id="ARBA00022840"/>
    </source>
</evidence>
<dbReference type="InterPro" id="IPR004424">
    <property type="entry name" value="IspE"/>
</dbReference>
<evidence type="ECO:0000259" key="11">
    <source>
        <dbReference type="Pfam" id="PF08544"/>
    </source>
</evidence>
<evidence type="ECO:0000259" key="10">
    <source>
        <dbReference type="Pfam" id="PF00288"/>
    </source>
</evidence>
<proteinExistence type="inferred from homology"/>
<evidence type="ECO:0000256" key="5">
    <source>
        <dbReference type="ARBA" id="ARBA00022741"/>
    </source>
</evidence>
<evidence type="ECO:0000256" key="9">
    <source>
        <dbReference type="HAMAP-Rule" id="MF_00061"/>
    </source>
</evidence>
<feature type="domain" description="GHMP kinase N-terminal" evidence="10">
    <location>
        <begin position="79"/>
        <end position="160"/>
    </location>
</feature>
<keyword evidence="5 9" id="KW-0547">Nucleotide-binding</keyword>
<dbReference type="RefSeq" id="WP_194706740.1">
    <property type="nucleotide sequence ID" value="NZ_JADKPN010000005.1"/>
</dbReference>
<feature type="active site" evidence="9">
    <location>
        <position position="152"/>
    </location>
</feature>
<keyword evidence="9" id="KW-0414">Isoprene biosynthesis</keyword>
<keyword evidence="7 9" id="KW-0067">ATP-binding</keyword>
<dbReference type="EMBL" id="JADKPN010000005">
    <property type="protein sequence ID" value="MBF4763551.1"/>
    <property type="molecule type" value="Genomic_DNA"/>
</dbReference>
<dbReference type="GO" id="GO:0019288">
    <property type="term" value="P:isopentenyl diphosphate biosynthetic process, methylerythritol 4-phosphate pathway"/>
    <property type="evidence" value="ECO:0007669"/>
    <property type="project" value="UniProtKB-UniRule"/>
</dbReference>
<dbReference type="Gene3D" id="3.30.70.890">
    <property type="entry name" value="GHMP kinase, C-terminal domain"/>
    <property type="match status" value="1"/>
</dbReference>
<evidence type="ECO:0000256" key="6">
    <source>
        <dbReference type="ARBA" id="ARBA00022777"/>
    </source>
</evidence>
<dbReference type="NCBIfam" id="TIGR00154">
    <property type="entry name" value="ispE"/>
    <property type="match status" value="1"/>
</dbReference>
<evidence type="ECO:0000256" key="2">
    <source>
        <dbReference type="ARBA" id="ARBA00012052"/>
    </source>
</evidence>
<feature type="binding site" evidence="9">
    <location>
        <begin position="110"/>
        <end position="120"/>
    </location>
    <ligand>
        <name>ATP</name>
        <dbReference type="ChEBI" id="CHEBI:30616"/>
    </ligand>
</feature>
<evidence type="ECO:0000313" key="12">
    <source>
        <dbReference type="EMBL" id="MBF4763551.1"/>
    </source>
</evidence>
<dbReference type="Gene3D" id="3.30.230.10">
    <property type="match status" value="1"/>
</dbReference>
<sequence>MTLSIQPEEQRSVTVRAPAKINLHLGVGRPTSDGFHPLDTVFQAVGLYDDVRASDGDGSVTVETASYLPLGVLPDHADNIVSHAARLLAATAAEGTELPPADLLVEKRIPVAGGMAGGSADAAATLVALDRLWDLDTSDEVLLDLGGRLGSDVPFSLLGGTAHGTGRGELLQALPDGHTWWWVVVPSPEGLSTPSVYRRFDEMFPDAPESPASSHAVLSALSSRVPDRLAAALHNDLEAPALDLRPELGDLIARGEADGALRGMVSGSGPTVVFLCENGDHARALADGLQDDDLPVVLVANGPVSGAHVL</sequence>
<name>A0A930VFC3_9ACTN</name>
<keyword evidence="4 9" id="KW-0808">Transferase</keyword>
<dbReference type="PANTHER" id="PTHR43527:SF2">
    <property type="entry name" value="4-DIPHOSPHOCYTIDYL-2-C-METHYL-D-ERYTHRITOL KINASE, CHLOROPLASTIC"/>
    <property type="match status" value="1"/>
</dbReference>
<dbReference type="PANTHER" id="PTHR43527">
    <property type="entry name" value="4-DIPHOSPHOCYTIDYL-2-C-METHYL-D-ERYTHRITOL KINASE, CHLOROPLASTIC"/>
    <property type="match status" value="1"/>
</dbReference>
<evidence type="ECO:0000256" key="3">
    <source>
        <dbReference type="ARBA" id="ARBA00017473"/>
    </source>
</evidence>
<evidence type="ECO:0000256" key="1">
    <source>
        <dbReference type="ARBA" id="ARBA00009684"/>
    </source>
</evidence>
<dbReference type="AlphaFoldDB" id="A0A930VFC3"/>
<dbReference type="NCBIfam" id="NF002870">
    <property type="entry name" value="PRK03188.1"/>
    <property type="match status" value="1"/>
</dbReference>
<comment type="pathway">
    <text evidence="9">Isoprenoid biosynthesis; isopentenyl diphosphate biosynthesis via DXP pathway; isopentenyl diphosphate from 1-deoxy-D-xylulose 5-phosphate: step 3/6.</text>
</comment>